<dbReference type="OrthoDB" id="2678679at2759"/>
<feature type="region of interest" description="Disordered" evidence="1">
    <location>
        <begin position="70"/>
        <end position="90"/>
    </location>
</feature>
<gene>
    <name evidence="2" type="ORF">CPB84DRAFT_143707</name>
</gene>
<sequence>MILCLGCDVALTLHLKSVEVLPSKRLDVSKREYNPWWNISVSTSTEPYAAEDEEELEEETLPVSLLKASSSNDNAEASGFHKKAKASKKDDKSTFILTLMHGDMAVLFGDGFDYSIKRDGTSIRDYPTYLLFLSILIIPSQ</sequence>
<evidence type="ECO:0000313" key="3">
    <source>
        <dbReference type="Proteomes" id="UP000724874"/>
    </source>
</evidence>
<organism evidence="2 3">
    <name type="scientific">Gymnopilus junonius</name>
    <name type="common">Spectacular rustgill mushroom</name>
    <name type="synonym">Gymnopilus spectabilis subsp. junonius</name>
    <dbReference type="NCBI Taxonomy" id="109634"/>
    <lineage>
        <taxon>Eukaryota</taxon>
        <taxon>Fungi</taxon>
        <taxon>Dikarya</taxon>
        <taxon>Basidiomycota</taxon>
        <taxon>Agaricomycotina</taxon>
        <taxon>Agaricomycetes</taxon>
        <taxon>Agaricomycetidae</taxon>
        <taxon>Agaricales</taxon>
        <taxon>Agaricineae</taxon>
        <taxon>Hymenogastraceae</taxon>
        <taxon>Gymnopilus</taxon>
    </lineage>
</organism>
<comment type="caution">
    <text evidence="2">The sequence shown here is derived from an EMBL/GenBank/DDBJ whole genome shotgun (WGS) entry which is preliminary data.</text>
</comment>
<accession>A0A9P5NFU5</accession>
<evidence type="ECO:0000313" key="2">
    <source>
        <dbReference type="EMBL" id="KAF8885098.1"/>
    </source>
</evidence>
<keyword evidence="3" id="KW-1185">Reference proteome</keyword>
<dbReference type="AlphaFoldDB" id="A0A9P5NFU5"/>
<dbReference type="Proteomes" id="UP000724874">
    <property type="component" value="Unassembled WGS sequence"/>
</dbReference>
<protein>
    <submittedName>
        <fullName evidence="2">Uncharacterized protein</fullName>
    </submittedName>
</protein>
<evidence type="ECO:0000256" key="1">
    <source>
        <dbReference type="SAM" id="MobiDB-lite"/>
    </source>
</evidence>
<reference evidence="2" key="1">
    <citation type="submission" date="2020-11" db="EMBL/GenBank/DDBJ databases">
        <authorList>
            <consortium name="DOE Joint Genome Institute"/>
            <person name="Ahrendt S."/>
            <person name="Riley R."/>
            <person name="Andreopoulos W."/>
            <person name="LaButti K."/>
            <person name="Pangilinan J."/>
            <person name="Ruiz-duenas F.J."/>
            <person name="Barrasa J.M."/>
            <person name="Sanchez-Garcia M."/>
            <person name="Camarero S."/>
            <person name="Miyauchi S."/>
            <person name="Serrano A."/>
            <person name="Linde D."/>
            <person name="Babiker R."/>
            <person name="Drula E."/>
            <person name="Ayuso-Fernandez I."/>
            <person name="Pacheco R."/>
            <person name="Padilla G."/>
            <person name="Ferreira P."/>
            <person name="Barriuso J."/>
            <person name="Kellner H."/>
            <person name="Castanera R."/>
            <person name="Alfaro M."/>
            <person name="Ramirez L."/>
            <person name="Pisabarro A.G."/>
            <person name="Kuo A."/>
            <person name="Tritt A."/>
            <person name="Lipzen A."/>
            <person name="He G."/>
            <person name="Yan M."/>
            <person name="Ng V."/>
            <person name="Cullen D."/>
            <person name="Martin F."/>
            <person name="Rosso M.-N."/>
            <person name="Henrissat B."/>
            <person name="Hibbett D."/>
            <person name="Martinez A.T."/>
            <person name="Grigoriev I.V."/>
        </authorList>
    </citation>
    <scope>NUCLEOTIDE SEQUENCE</scope>
    <source>
        <strain evidence="2">AH 44721</strain>
    </source>
</reference>
<proteinExistence type="predicted"/>
<name>A0A9P5NFU5_GYMJU</name>
<dbReference type="EMBL" id="JADNYJ010000104">
    <property type="protein sequence ID" value="KAF8885098.1"/>
    <property type="molecule type" value="Genomic_DNA"/>
</dbReference>